<dbReference type="AlphaFoldDB" id="A0A1H6XZN5"/>
<evidence type="ECO:0000313" key="3">
    <source>
        <dbReference type="Proteomes" id="UP000199532"/>
    </source>
</evidence>
<sequence length="313" mass="34677">MRFTFILLLLFLAGCKEASLDMDIPYAGDKMVLWGKLKAGATIRIQVTKTFNPVGSIPKDATVSDAKVELLVDGKEAIELSSLASEKGIYVSDRVIEAGLTYIVKASAPLLPAAESAPVLVPLDVPDVDVVRIRDVPGEINHQTRQDLVSLYFKEQQAEVESYYTLTFLSYFDKDTVSASPYGATDNIPAKEEDCHTWATEKISTYYIEAAGLTVDLSARVFLMKSKCLPELNTPIKFYIQTSKGNFDTPQWASKVTMRVEVVTKEAFDYAKIEYDQPEGIDLLVLPPQRALTNIKNGYGLIFASNEKVIEIP</sequence>
<reference evidence="2 3" key="1">
    <citation type="submission" date="2016-10" db="EMBL/GenBank/DDBJ databases">
        <authorList>
            <person name="de Groot N.N."/>
        </authorList>
    </citation>
    <scope>NUCLEOTIDE SEQUENCE [LARGE SCALE GENOMIC DNA]</scope>
    <source>
        <strain evidence="2 3">DSM 19938</strain>
    </source>
</reference>
<keyword evidence="1" id="KW-0732">Signal</keyword>
<evidence type="ECO:0000313" key="2">
    <source>
        <dbReference type="EMBL" id="SEJ34481.1"/>
    </source>
</evidence>
<dbReference type="PROSITE" id="PS51257">
    <property type="entry name" value="PROKAR_LIPOPROTEIN"/>
    <property type="match status" value="1"/>
</dbReference>
<dbReference type="STRING" id="408657.SAMN04487995_4319"/>
<keyword evidence="3" id="KW-1185">Reference proteome</keyword>
<gene>
    <name evidence="2" type="ORF">SAMN04487995_4319</name>
</gene>
<name>A0A1H6XZN5_9BACT</name>
<dbReference type="EMBL" id="FNXY01000006">
    <property type="protein sequence ID" value="SEJ34481.1"/>
    <property type="molecule type" value="Genomic_DNA"/>
</dbReference>
<organism evidence="2 3">
    <name type="scientific">Dyadobacter koreensis</name>
    <dbReference type="NCBI Taxonomy" id="408657"/>
    <lineage>
        <taxon>Bacteria</taxon>
        <taxon>Pseudomonadati</taxon>
        <taxon>Bacteroidota</taxon>
        <taxon>Cytophagia</taxon>
        <taxon>Cytophagales</taxon>
        <taxon>Spirosomataceae</taxon>
        <taxon>Dyadobacter</taxon>
    </lineage>
</organism>
<evidence type="ECO:0008006" key="4">
    <source>
        <dbReference type="Google" id="ProtNLM"/>
    </source>
</evidence>
<feature type="chain" id="PRO_5011496976" description="DUF4249 domain-containing protein" evidence="1">
    <location>
        <begin position="19"/>
        <end position="313"/>
    </location>
</feature>
<accession>A0A1H6XZN5</accession>
<dbReference type="InterPro" id="IPR025345">
    <property type="entry name" value="DUF4249"/>
</dbReference>
<proteinExistence type="predicted"/>
<feature type="signal peptide" evidence="1">
    <location>
        <begin position="1"/>
        <end position="18"/>
    </location>
</feature>
<evidence type="ECO:0000256" key="1">
    <source>
        <dbReference type="SAM" id="SignalP"/>
    </source>
</evidence>
<dbReference type="Proteomes" id="UP000199532">
    <property type="component" value="Unassembled WGS sequence"/>
</dbReference>
<dbReference type="Pfam" id="PF14054">
    <property type="entry name" value="DUF4249"/>
    <property type="match status" value="1"/>
</dbReference>
<dbReference type="OrthoDB" id="1115009at2"/>
<dbReference type="RefSeq" id="WP_090338288.1">
    <property type="nucleotide sequence ID" value="NZ_FNXY01000006.1"/>
</dbReference>
<protein>
    <recommendedName>
        <fullName evidence="4">DUF4249 domain-containing protein</fullName>
    </recommendedName>
</protein>